<keyword evidence="2" id="KW-0472">Membrane</keyword>
<proteinExistence type="predicted"/>
<evidence type="ECO:0000313" key="4">
    <source>
        <dbReference type="Proteomes" id="UP000324222"/>
    </source>
</evidence>
<evidence type="ECO:0000256" key="1">
    <source>
        <dbReference type="SAM" id="MobiDB-lite"/>
    </source>
</evidence>
<keyword evidence="4" id="KW-1185">Reference proteome</keyword>
<organism evidence="3 4">
    <name type="scientific">Portunus trituberculatus</name>
    <name type="common">Swimming crab</name>
    <name type="synonym">Neptunus trituberculatus</name>
    <dbReference type="NCBI Taxonomy" id="210409"/>
    <lineage>
        <taxon>Eukaryota</taxon>
        <taxon>Metazoa</taxon>
        <taxon>Ecdysozoa</taxon>
        <taxon>Arthropoda</taxon>
        <taxon>Crustacea</taxon>
        <taxon>Multicrustacea</taxon>
        <taxon>Malacostraca</taxon>
        <taxon>Eumalacostraca</taxon>
        <taxon>Eucarida</taxon>
        <taxon>Decapoda</taxon>
        <taxon>Pleocyemata</taxon>
        <taxon>Brachyura</taxon>
        <taxon>Eubrachyura</taxon>
        <taxon>Portunoidea</taxon>
        <taxon>Portunidae</taxon>
        <taxon>Portuninae</taxon>
        <taxon>Portunus</taxon>
    </lineage>
</organism>
<protein>
    <submittedName>
        <fullName evidence="3">Uncharacterized protein</fullName>
    </submittedName>
</protein>
<comment type="caution">
    <text evidence="3">The sequence shown here is derived from an EMBL/GenBank/DDBJ whole genome shotgun (WGS) entry which is preliminary data.</text>
</comment>
<evidence type="ECO:0000256" key="2">
    <source>
        <dbReference type="SAM" id="Phobius"/>
    </source>
</evidence>
<sequence>MDSPMSEPLELNPTSSPSTSSGAGILVAKGTTVILAILVLILHSFSKALTWATSLLLRAFSLSIALSCSA</sequence>
<reference evidence="3 4" key="1">
    <citation type="submission" date="2019-05" db="EMBL/GenBank/DDBJ databases">
        <title>Another draft genome of Portunus trituberculatus and its Hox gene families provides insights of decapod evolution.</title>
        <authorList>
            <person name="Jeong J.-H."/>
            <person name="Song I."/>
            <person name="Kim S."/>
            <person name="Choi T."/>
            <person name="Kim D."/>
            <person name="Ryu S."/>
            <person name="Kim W."/>
        </authorList>
    </citation>
    <scope>NUCLEOTIDE SEQUENCE [LARGE SCALE GENOMIC DNA]</scope>
    <source>
        <tissue evidence="3">Muscle</tissue>
    </source>
</reference>
<dbReference type="EMBL" id="VSRR010001033">
    <property type="protein sequence ID" value="MPC21936.1"/>
    <property type="molecule type" value="Genomic_DNA"/>
</dbReference>
<feature type="region of interest" description="Disordered" evidence="1">
    <location>
        <begin position="1"/>
        <end position="21"/>
    </location>
</feature>
<accession>A0A5B7DLT2</accession>
<name>A0A5B7DLT2_PORTR</name>
<keyword evidence="2" id="KW-0812">Transmembrane</keyword>
<evidence type="ECO:0000313" key="3">
    <source>
        <dbReference type="EMBL" id="MPC21936.1"/>
    </source>
</evidence>
<keyword evidence="2" id="KW-1133">Transmembrane helix</keyword>
<dbReference type="Proteomes" id="UP000324222">
    <property type="component" value="Unassembled WGS sequence"/>
</dbReference>
<dbReference type="AlphaFoldDB" id="A0A5B7DLT2"/>
<feature type="transmembrane region" description="Helical" evidence="2">
    <location>
        <begin position="20"/>
        <end position="41"/>
    </location>
</feature>
<gene>
    <name evidence="3" type="ORF">E2C01_014939</name>
</gene>